<dbReference type="Gene3D" id="3.40.30.10">
    <property type="entry name" value="Glutaredoxin"/>
    <property type="match status" value="1"/>
</dbReference>
<evidence type="ECO:0000256" key="4">
    <source>
        <dbReference type="ARBA" id="ARBA00023157"/>
    </source>
</evidence>
<name>A0ABS0JNS9_9ACTN</name>
<feature type="domain" description="Thioredoxin-like fold" evidence="7">
    <location>
        <begin position="75"/>
        <end position="226"/>
    </location>
</feature>
<keyword evidence="6" id="KW-0472">Membrane</keyword>
<dbReference type="CDD" id="cd02972">
    <property type="entry name" value="DsbA_family"/>
    <property type="match status" value="1"/>
</dbReference>
<dbReference type="Pfam" id="PF13462">
    <property type="entry name" value="Thioredoxin_4"/>
    <property type="match status" value="1"/>
</dbReference>
<evidence type="ECO:0000313" key="9">
    <source>
        <dbReference type="Proteomes" id="UP000614915"/>
    </source>
</evidence>
<keyword evidence="2" id="KW-0732">Signal</keyword>
<comment type="similarity">
    <text evidence="1">Belongs to the thioredoxin family. DsbA subfamily.</text>
</comment>
<evidence type="ECO:0000256" key="5">
    <source>
        <dbReference type="ARBA" id="ARBA00023284"/>
    </source>
</evidence>
<organism evidence="8 9">
    <name type="scientific">Micromonospora ureilytica</name>
    <dbReference type="NCBI Taxonomy" id="709868"/>
    <lineage>
        <taxon>Bacteria</taxon>
        <taxon>Bacillati</taxon>
        <taxon>Actinomycetota</taxon>
        <taxon>Actinomycetes</taxon>
        <taxon>Micromonosporales</taxon>
        <taxon>Micromonosporaceae</taxon>
        <taxon>Micromonospora</taxon>
    </lineage>
</organism>
<gene>
    <name evidence="8" type="ORF">IW248_004413</name>
</gene>
<evidence type="ECO:0000256" key="3">
    <source>
        <dbReference type="ARBA" id="ARBA00023002"/>
    </source>
</evidence>
<feature type="transmembrane region" description="Helical" evidence="6">
    <location>
        <begin position="26"/>
        <end position="45"/>
    </location>
</feature>
<keyword evidence="3" id="KW-0560">Oxidoreductase</keyword>
<dbReference type="Proteomes" id="UP000614915">
    <property type="component" value="Unassembled WGS sequence"/>
</dbReference>
<dbReference type="PANTHER" id="PTHR13887">
    <property type="entry name" value="GLUTATHIONE S-TRANSFERASE KAPPA"/>
    <property type="match status" value="1"/>
</dbReference>
<dbReference type="PANTHER" id="PTHR13887:SF14">
    <property type="entry name" value="DISULFIDE BOND FORMATION PROTEIN D"/>
    <property type="match status" value="1"/>
</dbReference>
<dbReference type="RefSeq" id="WP_196928494.1">
    <property type="nucleotide sequence ID" value="NZ_JADOTX010000001.1"/>
</dbReference>
<evidence type="ECO:0000313" key="8">
    <source>
        <dbReference type="EMBL" id="MBG6068126.1"/>
    </source>
</evidence>
<sequence length="236" mass="24675">MTTSRTPTPSAAVAAQFAADRRRRRAFWSATIVVAVLLTAGTVGYQRFQSQSAEPVRYPAGTAAHGGTGVARGSGPVTIDVYADFMCPNCKRFEDSTATMLDGAVTAGQVTVVTHPVAFLDRMSQGAKYSTRAVAAAGCAADGGRFTEYVRMLFQQQPAEQTPGLTDDRLVTLGRDAGLPEGFAQCVRDGTYRGWAAHVSERAARDGVIGTPTVKVNGEVTAADPTAVRAALGDAG</sequence>
<evidence type="ECO:0000256" key="1">
    <source>
        <dbReference type="ARBA" id="ARBA00005791"/>
    </source>
</evidence>
<reference evidence="8 9" key="1">
    <citation type="submission" date="2020-11" db="EMBL/GenBank/DDBJ databases">
        <title>Sequencing the genomes of 1000 actinobacteria strains.</title>
        <authorList>
            <person name="Klenk H.-P."/>
        </authorList>
    </citation>
    <scope>NUCLEOTIDE SEQUENCE [LARGE SCALE GENOMIC DNA]</scope>
    <source>
        <strain evidence="8 9">DSM 101692</strain>
    </source>
</reference>
<proteinExistence type="inferred from homology"/>
<dbReference type="SUPFAM" id="SSF52833">
    <property type="entry name" value="Thioredoxin-like"/>
    <property type="match status" value="1"/>
</dbReference>
<keyword evidence="6" id="KW-1133">Transmembrane helix</keyword>
<protein>
    <submittedName>
        <fullName evidence="8">Protein-disulfide isomerase</fullName>
    </submittedName>
</protein>
<keyword evidence="6" id="KW-0812">Transmembrane</keyword>
<dbReference type="EMBL" id="JADOTX010000001">
    <property type="protein sequence ID" value="MBG6068126.1"/>
    <property type="molecule type" value="Genomic_DNA"/>
</dbReference>
<keyword evidence="8" id="KW-0413">Isomerase</keyword>
<accession>A0ABS0JNS9</accession>
<dbReference type="GO" id="GO:0016853">
    <property type="term" value="F:isomerase activity"/>
    <property type="evidence" value="ECO:0007669"/>
    <property type="project" value="UniProtKB-KW"/>
</dbReference>
<evidence type="ECO:0000259" key="7">
    <source>
        <dbReference type="Pfam" id="PF13462"/>
    </source>
</evidence>
<comment type="caution">
    <text evidence="8">The sequence shown here is derived from an EMBL/GenBank/DDBJ whole genome shotgun (WGS) entry which is preliminary data.</text>
</comment>
<dbReference type="InterPro" id="IPR036249">
    <property type="entry name" value="Thioredoxin-like_sf"/>
</dbReference>
<keyword evidence="9" id="KW-1185">Reference proteome</keyword>
<keyword evidence="4" id="KW-1015">Disulfide bond</keyword>
<evidence type="ECO:0000256" key="6">
    <source>
        <dbReference type="SAM" id="Phobius"/>
    </source>
</evidence>
<keyword evidence="5" id="KW-0676">Redox-active center</keyword>
<dbReference type="InterPro" id="IPR012336">
    <property type="entry name" value="Thioredoxin-like_fold"/>
</dbReference>
<evidence type="ECO:0000256" key="2">
    <source>
        <dbReference type="ARBA" id="ARBA00022729"/>
    </source>
</evidence>